<organism evidence="7 8">
    <name type="scientific">Gossypium mustelinum</name>
    <name type="common">Cotton</name>
    <name type="synonym">Gossypium caicoense</name>
    <dbReference type="NCBI Taxonomy" id="34275"/>
    <lineage>
        <taxon>Eukaryota</taxon>
        <taxon>Viridiplantae</taxon>
        <taxon>Streptophyta</taxon>
        <taxon>Embryophyta</taxon>
        <taxon>Tracheophyta</taxon>
        <taxon>Spermatophyta</taxon>
        <taxon>Magnoliopsida</taxon>
        <taxon>eudicotyledons</taxon>
        <taxon>Gunneridae</taxon>
        <taxon>Pentapetalae</taxon>
        <taxon>rosids</taxon>
        <taxon>malvids</taxon>
        <taxon>Malvales</taxon>
        <taxon>Malvaceae</taxon>
        <taxon>Malvoideae</taxon>
        <taxon>Gossypium</taxon>
    </lineage>
</organism>
<comment type="function">
    <text evidence="6">Component of the sequence-specific heterotrimeric transcription factor (NF-Y) which specifically recognizes a 5'-CCAAT-3' box motif found in the promoters of its target genes.</text>
</comment>
<dbReference type="InterPro" id="IPR001289">
    <property type="entry name" value="NFYA"/>
</dbReference>
<comment type="subcellular location">
    <subcellularLocation>
        <location evidence="1 6">Nucleus</location>
    </subcellularLocation>
</comment>
<dbReference type="SMART" id="SM00521">
    <property type="entry name" value="CBF"/>
    <property type="match status" value="1"/>
</dbReference>
<evidence type="ECO:0000256" key="6">
    <source>
        <dbReference type="RuleBase" id="RU367155"/>
    </source>
</evidence>
<dbReference type="Proteomes" id="UP000323597">
    <property type="component" value="Chromosome D07"/>
</dbReference>
<dbReference type="Gene3D" id="6.10.250.2430">
    <property type="match status" value="1"/>
</dbReference>
<keyword evidence="3 6" id="KW-0238">DNA-binding</keyword>
<keyword evidence="5 6" id="KW-0539">Nucleus</keyword>
<sequence length="300" mass="33716">MASRVRILPKENLLISCPPWWNSNEQQFVEIVTQNVSLKKAENHSQLYHNAKRFDLQLLDHEPTLAEAGITGVNNSQCNSSESGQVESCRKDIEGQTKPVYLLNNPNTLLSPSHPNYNHSMACAQYPYTDAYFTGLFTPYGQQTIMTGTAPTRIPLPLDLAEDEPIYVNPKQYHGILRRRRHRAKLETRNKLVKSRKPYLHESRHLHAMNRIRGSGGRFLSKKKPQRSDPTSIYISDIGCLDQKDNNRSELESCCSHTAEYGGSCTSCSHISSITNNGGDISRRAVSSCNGIQNCASLVR</sequence>
<dbReference type="AlphaFoldDB" id="A0A5D2U4I8"/>
<dbReference type="GO" id="GO:0005634">
    <property type="term" value="C:nucleus"/>
    <property type="evidence" value="ECO:0007669"/>
    <property type="project" value="UniProtKB-SubCell"/>
</dbReference>
<dbReference type="Pfam" id="PF02045">
    <property type="entry name" value="CBFB_NFYA"/>
    <property type="match status" value="1"/>
</dbReference>
<evidence type="ECO:0000256" key="1">
    <source>
        <dbReference type="ARBA" id="ARBA00004123"/>
    </source>
</evidence>
<evidence type="ECO:0000256" key="3">
    <source>
        <dbReference type="ARBA" id="ARBA00023125"/>
    </source>
</evidence>
<protein>
    <recommendedName>
        <fullName evidence="6">Nuclear transcription factor Y subunit</fullName>
    </recommendedName>
</protein>
<proteinExistence type="inferred from homology"/>
<evidence type="ECO:0000256" key="5">
    <source>
        <dbReference type="ARBA" id="ARBA00023242"/>
    </source>
</evidence>
<comment type="similarity">
    <text evidence="6">Belongs to the NFYA/HAP2 subunit family.</text>
</comment>
<name>A0A5D2U4I8_GOSMU</name>
<dbReference type="GO" id="GO:0003700">
    <property type="term" value="F:DNA-binding transcription factor activity"/>
    <property type="evidence" value="ECO:0007669"/>
    <property type="project" value="UniProtKB-UniRule"/>
</dbReference>
<dbReference type="GO" id="GO:0003677">
    <property type="term" value="F:DNA binding"/>
    <property type="evidence" value="ECO:0007669"/>
    <property type="project" value="UniProtKB-KW"/>
</dbReference>
<reference evidence="7 8" key="1">
    <citation type="submission" date="2019-07" db="EMBL/GenBank/DDBJ databases">
        <title>WGS assembly of Gossypium mustelinum.</title>
        <authorList>
            <person name="Chen Z.J."/>
            <person name="Sreedasyam A."/>
            <person name="Ando A."/>
            <person name="Song Q."/>
            <person name="De L."/>
            <person name="Hulse-Kemp A."/>
            <person name="Ding M."/>
            <person name="Ye W."/>
            <person name="Kirkbride R."/>
            <person name="Jenkins J."/>
            <person name="Plott C."/>
            <person name="Lovell J."/>
            <person name="Lin Y.-M."/>
            <person name="Vaughn R."/>
            <person name="Liu B."/>
            <person name="Li W."/>
            <person name="Simpson S."/>
            <person name="Scheffler B."/>
            <person name="Saski C."/>
            <person name="Grover C."/>
            <person name="Hu G."/>
            <person name="Conover J."/>
            <person name="Carlson J."/>
            <person name="Shu S."/>
            <person name="Boston L."/>
            <person name="Williams M."/>
            <person name="Peterson D."/>
            <person name="Mcgee K."/>
            <person name="Jones D."/>
            <person name="Wendel J."/>
            <person name="Stelly D."/>
            <person name="Grimwood J."/>
            <person name="Schmutz J."/>
        </authorList>
    </citation>
    <scope>NUCLEOTIDE SEQUENCE [LARGE SCALE GENOMIC DNA]</scope>
    <source>
        <strain evidence="7">1408120.09</strain>
    </source>
</reference>
<comment type="subunit">
    <text evidence="6">Heterotrimer.</text>
</comment>
<gene>
    <name evidence="7" type="ORF">E1A91_D07G014500v1</name>
</gene>
<dbReference type="EMBL" id="CM017655">
    <property type="protein sequence ID" value="TYI71798.1"/>
    <property type="molecule type" value="Genomic_DNA"/>
</dbReference>
<dbReference type="EMBL" id="CM017655">
    <property type="protein sequence ID" value="TYI71795.1"/>
    <property type="molecule type" value="Genomic_DNA"/>
</dbReference>
<dbReference type="EMBL" id="CM017655">
    <property type="protein sequence ID" value="TYI71799.1"/>
    <property type="molecule type" value="Genomic_DNA"/>
</dbReference>
<keyword evidence="8" id="KW-1185">Reference proteome</keyword>
<dbReference type="PROSITE" id="PS51152">
    <property type="entry name" value="NFYA_HAP2_2"/>
    <property type="match status" value="1"/>
</dbReference>
<keyword evidence="2 6" id="KW-0805">Transcription regulation</keyword>
<dbReference type="PRINTS" id="PR00616">
    <property type="entry name" value="CCAATSUBUNTB"/>
</dbReference>
<dbReference type="PANTHER" id="PTHR12632">
    <property type="entry name" value="TRANSCRIPTION FACTOR NF-Y ALPHA-RELATED"/>
    <property type="match status" value="1"/>
</dbReference>
<evidence type="ECO:0000313" key="8">
    <source>
        <dbReference type="Proteomes" id="UP000323597"/>
    </source>
</evidence>
<evidence type="ECO:0000256" key="4">
    <source>
        <dbReference type="ARBA" id="ARBA00023163"/>
    </source>
</evidence>
<accession>A0A5D2U4I8</accession>
<evidence type="ECO:0000313" key="7">
    <source>
        <dbReference type="EMBL" id="TYI71795.1"/>
    </source>
</evidence>
<keyword evidence="4 6" id="KW-0804">Transcription</keyword>
<evidence type="ECO:0000256" key="2">
    <source>
        <dbReference type="ARBA" id="ARBA00023015"/>
    </source>
</evidence>